<dbReference type="RefSeq" id="WP_326019722.1">
    <property type="nucleotide sequence ID" value="NZ_JAOZYC010000136.1"/>
</dbReference>
<dbReference type="InterPro" id="IPR036390">
    <property type="entry name" value="WH_DNA-bd_sf"/>
</dbReference>
<dbReference type="Pfam" id="PF09339">
    <property type="entry name" value="HTH_IclR"/>
    <property type="match status" value="1"/>
</dbReference>
<dbReference type="PROSITE" id="PS51077">
    <property type="entry name" value="HTH_ICLR"/>
    <property type="match status" value="1"/>
</dbReference>
<dbReference type="CDD" id="cd00090">
    <property type="entry name" value="HTH_ARSR"/>
    <property type="match status" value="1"/>
</dbReference>
<feature type="domain" description="IclR-ED" evidence="6">
    <location>
        <begin position="89"/>
        <end position="269"/>
    </location>
</feature>
<evidence type="ECO:0000256" key="2">
    <source>
        <dbReference type="ARBA" id="ARBA00023125"/>
    </source>
</evidence>
<dbReference type="Proteomes" id="UP001354931">
    <property type="component" value="Unassembled WGS sequence"/>
</dbReference>
<evidence type="ECO:0000256" key="3">
    <source>
        <dbReference type="ARBA" id="ARBA00023163"/>
    </source>
</evidence>
<dbReference type="Pfam" id="PF01614">
    <property type="entry name" value="IclR_C"/>
    <property type="match status" value="1"/>
</dbReference>
<evidence type="ECO:0000256" key="1">
    <source>
        <dbReference type="ARBA" id="ARBA00023015"/>
    </source>
</evidence>
<accession>A0ABU6F9S2</accession>
<gene>
    <name evidence="7" type="ORF">OKJ99_25160</name>
</gene>
<dbReference type="InterPro" id="IPR036388">
    <property type="entry name" value="WH-like_DNA-bd_sf"/>
</dbReference>
<evidence type="ECO:0000259" key="5">
    <source>
        <dbReference type="PROSITE" id="PS51077"/>
    </source>
</evidence>
<dbReference type="SUPFAM" id="SSF55781">
    <property type="entry name" value="GAF domain-like"/>
    <property type="match status" value="1"/>
</dbReference>
<keyword evidence="1" id="KW-0805">Transcription regulation</keyword>
<dbReference type="EMBL" id="JAOZYC010000136">
    <property type="protein sequence ID" value="MEB8340793.1"/>
    <property type="molecule type" value="Genomic_DNA"/>
</dbReference>
<reference evidence="7 8" key="1">
    <citation type="submission" date="2022-10" db="EMBL/GenBank/DDBJ databases">
        <authorList>
            <person name="Xie J."/>
            <person name="Shen N."/>
        </authorList>
    </citation>
    <scope>NUCLEOTIDE SEQUENCE [LARGE SCALE GENOMIC DNA]</scope>
    <source>
        <strain evidence="7 8">YIM65594</strain>
    </source>
</reference>
<dbReference type="InterPro" id="IPR050707">
    <property type="entry name" value="HTH_MetabolicPath_Reg"/>
</dbReference>
<dbReference type="InterPro" id="IPR014757">
    <property type="entry name" value="Tscrpt_reg_IclR_C"/>
</dbReference>
<evidence type="ECO:0000313" key="8">
    <source>
        <dbReference type="Proteomes" id="UP001354931"/>
    </source>
</evidence>
<dbReference type="SUPFAM" id="SSF46785">
    <property type="entry name" value="Winged helix' DNA-binding domain"/>
    <property type="match status" value="1"/>
</dbReference>
<dbReference type="PANTHER" id="PTHR30136:SF24">
    <property type="entry name" value="HTH-TYPE TRANSCRIPTIONAL REPRESSOR ALLR"/>
    <property type="match status" value="1"/>
</dbReference>
<dbReference type="PANTHER" id="PTHR30136">
    <property type="entry name" value="HELIX-TURN-HELIX TRANSCRIPTIONAL REGULATOR, ICLR FAMILY"/>
    <property type="match status" value="1"/>
</dbReference>
<dbReference type="Gene3D" id="1.10.10.10">
    <property type="entry name" value="Winged helix-like DNA-binding domain superfamily/Winged helix DNA-binding domain"/>
    <property type="match status" value="1"/>
</dbReference>
<comment type="caution">
    <text evidence="7">The sequence shown here is derived from an EMBL/GenBank/DDBJ whole genome shotgun (WGS) entry which is preliminary data.</text>
</comment>
<keyword evidence="2" id="KW-0238">DNA-binding</keyword>
<dbReference type="PROSITE" id="PS51078">
    <property type="entry name" value="ICLR_ED"/>
    <property type="match status" value="1"/>
</dbReference>
<keyword evidence="8" id="KW-1185">Reference proteome</keyword>
<dbReference type="InterPro" id="IPR029016">
    <property type="entry name" value="GAF-like_dom_sf"/>
</dbReference>
<protein>
    <submittedName>
        <fullName evidence="7">IclR family transcriptional regulator</fullName>
    </submittedName>
</protein>
<proteinExistence type="predicted"/>
<sequence>MSSAVPHPHPHDSDEPPPDAARPAVSGAGVSFQRGLSVLISVAESGETRVEQIAADAGIPVSTVYRYLRTLRELDLVEERSGTYAPGWRLLELSGQHLTHTRLVELGHPLLQELTDATGETAVLTVRVGSQAMCLRQTQSPHAIRMAFRINQLLPLYAGAGQRILLAHAPPPVIGRVLGRPMRTITDRTPDRARLAREMETIRTSGFLISQGELNEGAVAVAVPVTAMGEVVCALTVAGPEPRCGPTWRRQARAQLRAAGARLAQILEHGAGALTPE</sequence>
<organism evidence="7 8">
    <name type="scientific">Streptomyces endophyticus</name>
    <dbReference type="NCBI Taxonomy" id="714166"/>
    <lineage>
        <taxon>Bacteria</taxon>
        <taxon>Bacillati</taxon>
        <taxon>Actinomycetota</taxon>
        <taxon>Actinomycetes</taxon>
        <taxon>Kitasatosporales</taxon>
        <taxon>Streptomycetaceae</taxon>
        <taxon>Streptomyces</taxon>
    </lineage>
</organism>
<dbReference type="InterPro" id="IPR005471">
    <property type="entry name" value="Tscrpt_reg_IclR_N"/>
</dbReference>
<evidence type="ECO:0000259" key="6">
    <source>
        <dbReference type="PROSITE" id="PS51078"/>
    </source>
</evidence>
<dbReference type="SMART" id="SM00346">
    <property type="entry name" value="HTH_ICLR"/>
    <property type="match status" value="1"/>
</dbReference>
<dbReference type="InterPro" id="IPR011991">
    <property type="entry name" value="ArsR-like_HTH"/>
</dbReference>
<feature type="region of interest" description="Disordered" evidence="4">
    <location>
        <begin position="1"/>
        <end position="26"/>
    </location>
</feature>
<evidence type="ECO:0000256" key="4">
    <source>
        <dbReference type="SAM" id="MobiDB-lite"/>
    </source>
</evidence>
<dbReference type="Gene3D" id="3.30.450.40">
    <property type="match status" value="1"/>
</dbReference>
<name>A0ABU6F9S2_9ACTN</name>
<feature type="domain" description="HTH iclR-type" evidence="5">
    <location>
        <begin position="29"/>
        <end position="88"/>
    </location>
</feature>
<keyword evidence="3" id="KW-0804">Transcription</keyword>
<evidence type="ECO:0000313" key="7">
    <source>
        <dbReference type="EMBL" id="MEB8340793.1"/>
    </source>
</evidence>